<dbReference type="EMBL" id="CP058529">
    <property type="protein sequence ID" value="QLG26593.1"/>
    <property type="molecule type" value="Genomic_DNA"/>
</dbReference>
<keyword evidence="5" id="KW-1185">Reference proteome</keyword>
<evidence type="ECO:0000313" key="5">
    <source>
        <dbReference type="Proteomes" id="UP000509750"/>
    </source>
</evidence>
<dbReference type="OrthoDB" id="36889at2157"/>
<proteinExistence type="predicted"/>
<dbReference type="SUPFAM" id="SSF50331">
    <property type="entry name" value="MOP-like"/>
    <property type="match status" value="1"/>
</dbReference>
<dbReference type="AlphaFoldDB" id="A0A7D5GY55"/>
<dbReference type="InterPro" id="IPR005116">
    <property type="entry name" value="Transp-assoc_OB_typ1"/>
</dbReference>
<dbReference type="GeneID" id="56027797"/>
<sequence>MTLSARNRLTGTVTNVETSGLTAEVTIELDDGQEVTSVITANSVERLGIEEGSEATAVVKATEVMVDA</sequence>
<dbReference type="Proteomes" id="UP000509750">
    <property type="component" value="Chromosome"/>
</dbReference>
<reference evidence="4 5" key="1">
    <citation type="submission" date="2020-07" db="EMBL/GenBank/DDBJ databases">
        <title>Gai3-2, isolated from salt lake.</title>
        <authorList>
            <person name="Cui H."/>
            <person name="Shi X."/>
        </authorList>
    </citation>
    <scope>NUCLEOTIDE SEQUENCE [LARGE SCALE GENOMIC DNA]</scope>
    <source>
        <strain evidence="4 5">Gai3-2</strain>
    </source>
</reference>
<dbReference type="GO" id="GO:0015689">
    <property type="term" value="P:molybdate ion transport"/>
    <property type="evidence" value="ECO:0007669"/>
    <property type="project" value="InterPro"/>
</dbReference>
<keyword evidence="2" id="KW-0500">Molybdenum</keyword>
<comment type="subcellular location">
    <subcellularLocation>
        <location evidence="1">Cell membrane</location>
        <topology evidence="1">Peripheral membrane protein</topology>
    </subcellularLocation>
</comment>
<accession>A0A7D5GY55</accession>
<dbReference type="InterPro" id="IPR004606">
    <property type="entry name" value="Mop_domain"/>
</dbReference>
<evidence type="ECO:0000256" key="2">
    <source>
        <dbReference type="ARBA" id="ARBA00022505"/>
    </source>
</evidence>
<dbReference type="GO" id="GO:0005886">
    <property type="term" value="C:plasma membrane"/>
    <property type="evidence" value="ECO:0007669"/>
    <property type="project" value="UniProtKB-SubCell"/>
</dbReference>
<dbReference type="Pfam" id="PF03459">
    <property type="entry name" value="TOBE"/>
    <property type="match status" value="1"/>
</dbReference>
<name>A0A7D5GY55_9EURY</name>
<evidence type="ECO:0000259" key="3">
    <source>
        <dbReference type="PROSITE" id="PS51866"/>
    </source>
</evidence>
<feature type="domain" description="Mop" evidence="3">
    <location>
        <begin position="2"/>
        <end position="68"/>
    </location>
</feature>
<evidence type="ECO:0000313" key="4">
    <source>
        <dbReference type="EMBL" id="QLG26593.1"/>
    </source>
</evidence>
<dbReference type="Gene3D" id="2.40.50.100">
    <property type="match status" value="1"/>
</dbReference>
<dbReference type="PROSITE" id="PS51866">
    <property type="entry name" value="MOP"/>
    <property type="match status" value="1"/>
</dbReference>
<dbReference type="NCBIfam" id="TIGR00638">
    <property type="entry name" value="Mop"/>
    <property type="match status" value="1"/>
</dbReference>
<protein>
    <submittedName>
        <fullName evidence="4">TOBE domain-containing protein</fullName>
    </submittedName>
</protein>
<dbReference type="RefSeq" id="WP_179168168.1">
    <property type="nucleotide sequence ID" value="NZ_CP058529.1"/>
</dbReference>
<gene>
    <name evidence="4" type="ORF">HUG10_03150</name>
</gene>
<dbReference type="InterPro" id="IPR008995">
    <property type="entry name" value="Mo/tungstate-bd_C_term_dom"/>
</dbReference>
<dbReference type="KEGG" id="halg:HUG10_03150"/>
<organism evidence="4 5">
    <name type="scientific">Halorarum halophilum</name>
    <dbReference type="NCBI Taxonomy" id="2743090"/>
    <lineage>
        <taxon>Archaea</taxon>
        <taxon>Methanobacteriati</taxon>
        <taxon>Methanobacteriota</taxon>
        <taxon>Stenosarchaea group</taxon>
        <taxon>Halobacteria</taxon>
        <taxon>Halobacteriales</taxon>
        <taxon>Haloferacaceae</taxon>
        <taxon>Halorarum</taxon>
    </lineage>
</organism>
<evidence type="ECO:0000256" key="1">
    <source>
        <dbReference type="ARBA" id="ARBA00004202"/>
    </source>
</evidence>